<dbReference type="EMBL" id="JALLAZ020001485">
    <property type="protein sequence ID" value="KAL3774153.1"/>
    <property type="molecule type" value="Genomic_DNA"/>
</dbReference>
<evidence type="ECO:0000313" key="4">
    <source>
        <dbReference type="Proteomes" id="UP001530315"/>
    </source>
</evidence>
<feature type="signal peptide" evidence="2">
    <location>
        <begin position="1"/>
        <end position="18"/>
    </location>
</feature>
<proteinExistence type="predicted"/>
<gene>
    <name evidence="3" type="ORF">ACHAW5_009676</name>
</gene>
<reference evidence="3 4" key="1">
    <citation type="submission" date="2024-10" db="EMBL/GenBank/DDBJ databases">
        <title>Updated reference genomes for cyclostephanoid diatoms.</title>
        <authorList>
            <person name="Roberts W.R."/>
            <person name="Alverson A.J."/>
        </authorList>
    </citation>
    <scope>NUCLEOTIDE SEQUENCE [LARGE SCALE GENOMIC DNA]</scope>
    <source>
        <strain evidence="3 4">AJA276-08</strain>
    </source>
</reference>
<comment type="caution">
    <text evidence="3">The sequence shown here is derived from an EMBL/GenBank/DDBJ whole genome shotgun (WGS) entry which is preliminary data.</text>
</comment>
<keyword evidence="4" id="KW-1185">Reference proteome</keyword>
<sequence>MTRLTTIAIVALVGTASAFTGAPRTSSSARTTSTSFLSMSDPSKPPVERGVSMDQDGKSNVWAIEPRMEIENKSSEEGEGALGDIQLLRMRGEIRSHPRQGSKYEDAVEYHLAWVGIFLSGCVD</sequence>
<dbReference type="AlphaFoldDB" id="A0ABD3NDT4"/>
<evidence type="ECO:0000256" key="1">
    <source>
        <dbReference type="SAM" id="MobiDB-lite"/>
    </source>
</evidence>
<accession>A0ABD3NDT4</accession>
<keyword evidence="2" id="KW-0732">Signal</keyword>
<feature type="region of interest" description="Disordered" evidence="1">
    <location>
        <begin position="20"/>
        <end position="58"/>
    </location>
</feature>
<evidence type="ECO:0000256" key="2">
    <source>
        <dbReference type="SAM" id="SignalP"/>
    </source>
</evidence>
<feature type="compositionally biased region" description="Low complexity" evidence="1">
    <location>
        <begin position="20"/>
        <end position="35"/>
    </location>
</feature>
<organism evidence="3 4">
    <name type="scientific">Stephanodiscus triporus</name>
    <dbReference type="NCBI Taxonomy" id="2934178"/>
    <lineage>
        <taxon>Eukaryota</taxon>
        <taxon>Sar</taxon>
        <taxon>Stramenopiles</taxon>
        <taxon>Ochrophyta</taxon>
        <taxon>Bacillariophyta</taxon>
        <taxon>Coscinodiscophyceae</taxon>
        <taxon>Thalassiosirophycidae</taxon>
        <taxon>Stephanodiscales</taxon>
        <taxon>Stephanodiscaceae</taxon>
        <taxon>Stephanodiscus</taxon>
    </lineage>
</organism>
<protein>
    <submittedName>
        <fullName evidence="3">Uncharacterized protein</fullName>
    </submittedName>
</protein>
<evidence type="ECO:0000313" key="3">
    <source>
        <dbReference type="EMBL" id="KAL3774153.1"/>
    </source>
</evidence>
<name>A0ABD3NDT4_9STRA</name>
<dbReference type="Proteomes" id="UP001530315">
    <property type="component" value="Unassembled WGS sequence"/>
</dbReference>
<feature type="chain" id="PRO_5044816502" evidence="2">
    <location>
        <begin position="19"/>
        <end position="124"/>
    </location>
</feature>